<evidence type="ECO:0000313" key="2">
    <source>
        <dbReference type="EMBL" id="BBD73269.1"/>
    </source>
</evidence>
<dbReference type="PANTHER" id="PTHR47916">
    <property type="entry name" value="FRUCTOSE-BISPHOSPHATE ALDOLASE CLASS 1"/>
    <property type="match status" value="1"/>
</dbReference>
<dbReference type="Proteomes" id="UP000616143">
    <property type="component" value="Unassembled WGS sequence"/>
</dbReference>
<dbReference type="Proteomes" id="UP000276741">
    <property type="component" value="Chromosome"/>
</dbReference>
<dbReference type="Gene3D" id="3.20.20.70">
    <property type="entry name" value="Aldolase class I"/>
    <property type="match status" value="1"/>
</dbReference>
<dbReference type="GeneID" id="38667152"/>
<dbReference type="GO" id="GO:0004332">
    <property type="term" value="F:fructose-bisphosphate aldolase activity"/>
    <property type="evidence" value="ECO:0007669"/>
    <property type="project" value="UniProtKB-EC"/>
</dbReference>
<reference evidence="3" key="1">
    <citation type="journal article" date="2014" name="Int. J. Syst. Evol. Microbiol.">
        <title>Complete genome sequence of Corynebacterium casei LMG S-19264T (=DSM 44701T), isolated from a smear-ripened cheese.</title>
        <authorList>
            <consortium name="US DOE Joint Genome Institute (JGI-PGF)"/>
            <person name="Walter F."/>
            <person name="Albersmeier A."/>
            <person name="Kalinowski J."/>
            <person name="Ruckert C."/>
        </authorList>
    </citation>
    <scope>NUCLEOTIDE SEQUENCE</scope>
    <source>
        <strain evidence="3">JCM 31740</strain>
    </source>
</reference>
<dbReference type="KEGG" id="sacd:HS1genome_1658"/>
<evidence type="ECO:0000313" key="4">
    <source>
        <dbReference type="Proteomes" id="UP000276741"/>
    </source>
</evidence>
<dbReference type="RefSeq" id="WP_126450384.1">
    <property type="nucleotide sequence ID" value="NZ_AP018553.1"/>
</dbReference>
<keyword evidence="2" id="KW-0456">Lyase</keyword>
<dbReference type="InterPro" id="IPR002915">
    <property type="entry name" value="DeoC/FbaB/LacD_aldolase"/>
</dbReference>
<dbReference type="SMART" id="SM01133">
    <property type="entry name" value="DeoC"/>
    <property type="match status" value="1"/>
</dbReference>
<dbReference type="EC" id="4.1.2.13" evidence="2"/>
<proteinExistence type="inferred from homology"/>
<dbReference type="PANTHER" id="PTHR47916:SF1">
    <property type="entry name" value="3-HYDROXY-5-PHOSPHONOOXYPENTANE-2,4-DIONE THIOLASE"/>
    <property type="match status" value="1"/>
</dbReference>
<dbReference type="PIRSF" id="PIRSF038992">
    <property type="entry name" value="Aldolase_Ia"/>
    <property type="match status" value="1"/>
</dbReference>
<dbReference type="OrthoDB" id="6329at2157"/>
<keyword evidence="4" id="KW-1185">Reference proteome</keyword>
<sequence>MNKSRRFKRLFPDGMSLIVAMDHGVTYGPMKGIERLKVAVERVSRGGADAVMVSVGSIKSIEDVLSPSISVVATVFDREDVVAALKLGADGVKTTYFGEVPLPSGQAVRLREVAREADDWGVPYLIEVVPVDERGEVVYEPRRVALSARVGAELGGDVVKVPYTGDPRSFREVVEGCPIPVVIMGGPKLDRQDQVLSMVREAVDAGGAGVAFGRNVWGHQDVEGMTRALRGVIHQGWSVQIAMASSFTQER</sequence>
<protein>
    <submittedName>
        <fullName evidence="2">Fructose-bisphosphate aldolase</fullName>
        <ecNumber evidence="2">4.1.2.13</ecNumber>
    </submittedName>
</protein>
<reference evidence="3" key="4">
    <citation type="submission" date="2020-09" db="EMBL/GenBank/DDBJ databases">
        <authorList>
            <person name="Sun Q."/>
            <person name="Ohkuma M."/>
        </authorList>
    </citation>
    <scope>NUCLEOTIDE SEQUENCE</scope>
    <source>
        <strain evidence="3">JCM 31740</strain>
    </source>
</reference>
<gene>
    <name evidence="3" type="ORF">GCM10007116_04160</name>
    <name evidence="2" type="ORF">HS1genome_1658</name>
</gene>
<accession>A0A348B517</accession>
<dbReference type="EMBL" id="AP018553">
    <property type="protein sequence ID" value="BBD73269.1"/>
    <property type="molecule type" value="Genomic_DNA"/>
</dbReference>
<evidence type="ECO:0000313" key="3">
    <source>
        <dbReference type="EMBL" id="GGT89482.1"/>
    </source>
</evidence>
<dbReference type="InterPro" id="IPR041720">
    <property type="entry name" value="FbaB-like"/>
</dbReference>
<dbReference type="EMBL" id="BMQS01000003">
    <property type="protein sequence ID" value="GGT89482.1"/>
    <property type="molecule type" value="Genomic_DNA"/>
</dbReference>
<dbReference type="SUPFAM" id="SSF51569">
    <property type="entry name" value="Aldolase"/>
    <property type="match status" value="1"/>
</dbReference>
<name>A0A348B517_9CREN</name>
<comment type="similarity">
    <text evidence="1">Belongs to the DeoC/FbaB aldolase family.</text>
</comment>
<reference evidence="4" key="2">
    <citation type="submission" date="2018-04" db="EMBL/GenBank/DDBJ databases">
        <title>Complete genome sequence of Sulfodiicoccus acidiphilus strain HS-1.</title>
        <authorList>
            <person name="Sakai H.D."/>
            <person name="Kurosawa N."/>
        </authorList>
    </citation>
    <scope>NUCLEOTIDE SEQUENCE [LARGE SCALE GENOMIC DNA]</scope>
    <source>
        <strain evidence="4">HS-1</strain>
    </source>
</reference>
<dbReference type="InterPro" id="IPR013785">
    <property type="entry name" value="Aldolase_TIM"/>
</dbReference>
<dbReference type="AlphaFoldDB" id="A0A348B517"/>
<reference evidence="2" key="3">
    <citation type="journal article" date="2019" name="BMC Res. Notes">
        <title>Complete genome sequence of the Sulfodiicoccus acidiphilus strain HS-1T, the first crenarchaeon that lacks polB3, isolated from an acidic hot spring in Ohwaku-dani, Hakone, Japan.</title>
        <authorList>
            <person name="Sakai H.D."/>
            <person name="Kurosawa N."/>
        </authorList>
    </citation>
    <scope>NUCLEOTIDE SEQUENCE</scope>
    <source>
        <strain evidence="2">HS-1</strain>
    </source>
</reference>
<organism evidence="2 4">
    <name type="scientific">Sulfodiicoccus acidiphilus</name>
    <dbReference type="NCBI Taxonomy" id="1670455"/>
    <lineage>
        <taxon>Archaea</taxon>
        <taxon>Thermoproteota</taxon>
        <taxon>Thermoprotei</taxon>
        <taxon>Sulfolobales</taxon>
        <taxon>Sulfolobaceae</taxon>
        <taxon>Sulfodiicoccus</taxon>
    </lineage>
</organism>
<evidence type="ECO:0000256" key="1">
    <source>
        <dbReference type="ARBA" id="ARBA00008116"/>
    </source>
</evidence>
<dbReference type="InterPro" id="IPR050456">
    <property type="entry name" value="DeoC/FbaB_aldolase"/>
</dbReference>
<dbReference type="Pfam" id="PF01791">
    <property type="entry name" value="DeoC"/>
    <property type="match status" value="1"/>
</dbReference>